<evidence type="ECO:0000313" key="2">
    <source>
        <dbReference type="EMBL" id="MBK7422107.1"/>
    </source>
</evidence>
<evidence type="ECO:0000313" key="3">
    <source>
        <dbReference type="Proteomes" id="UP000886602"/>
    </source>
</evidence>
<feature type="region of interest" description="Disordered" evidence="1">
    <location>
        <begin position="104"/>
        <end position="172"/>
    </location>
</feature>
<dbReference type="AlphaFoldDB" id="A0A9D7F4Y2"/>
<protein>
    <submittedName>
        <fullName evidence="2">Uncharacterized protein</fullName>
    </submittedName>
</protein>
<proteinExistence type="predicted"/>
<name>A0A9D7F4Y2_9RHOO</name>
<gene>
    <name evidence="2" type="ORF">IPJ48_02840</name>
</gene>
<comment type="caution">
    <text evidence="2">The sequence shown here is derived from an EMBL/GenBank/DDBJ whole genome shotgun (WGS) entry which is preliminary data.</text>
</comment>
<dbReference type="EMBL" id="JADJNC010000004">
    <property type="protein sequence ID" value="MBK7422107.1"/>
    <property type="molecule type" value="Genomic_DNA"/>
</dbReference>
<evidence type="ECO:0000256" key="1">
    <source>
        <dbReference type="SAM" id="MobiDB-lite"/>
    </source>
</evidence>
<accession>A0A9D7F4Y2</accession>
<dbReference type="Proteomes" id="UP000886602">
    <property type="component" value="Unassembled WGS sequence"/>
</dbReference>
<sequence>MRFALVFRVPVGAGRPPASPLLGRGRGGPPLLAAAAGGAAGRVSPSASRCVLAGARRGSRVRGLASVSGRAGLGWLVPCGRSRRGLAACCSALAKAWSIVTQGGGGGAPTAPPGGGGVPPSFFGGGGGPPGGGGGPKGRGAPGGVRGPPGEKGGGGGVVPGGGGGGRKGGQW</sequence>
<organism evidence="2 3">
    <name type="scientific">Candidatus Propionivibrio dominans</name>
    <dbReference type="NCBI Taxonomy" id="2954373"/>
    <lineage>
        <taxon>Bacteria</taxon>
        <taxon>Pseudomonadati</taxon>
        <taxon>Pseudomonadota</taxon>
        <taxon>Betaproteobacteria</taxon>
        <taxon>Rhodocyclales</taxon>
        <taxon>Rhodocyclaceae</taxon>
        <taxon>Propionivibrio</taxon>
    </lineage>
</organism>
<reference evidence="2" key="1">
    <citation type="submission" date="2020-10" db="EMBL/GenBank/DDBJ databases">
        <title>Connecting structure to function with the recovery of over 1000 high-quality activated sludge metagenome-assembled genomes encoding full-length rRNA genes using long-read sequencing.</title>
        <authorList>
            <person name="Singleton C.M."/>
            <person name="Petriglieri F."/>
            <person name="Kristensen J.M."/>
            <person name="Kirkegaard R.H."/>
            <person name="Michaelsen T.Y."/>
            <person name="Andersen M.H."/>
            <person name="Karst S.M."/>
            <person name="Dueholm M.S."/>
            <person name="Nielsen P.H."/>
            <person name="Albertsen M."/>
        </authorList>
    </citation>
    <scope>NUCLEOTIDE SEQUENCE</scope>
    <source>
        <strain evidence="2">EsbW_18-Q3-R4-48_MAXAC.044</strain>
    </source>
</reference>